<protein>
    <recommendedName>
        <fullName evidence="6">rRNA methyltransferase 2, mitochondrial</fullName>
    </recommendedName>
</protein>
<keyword evidence="4 9" id="KW-0808">Transferase</keyword>
<keyword evidence="10" id="KW-1185">Reference proteome</keyword>
<dbReference type="OrthoDB" id="20105at2759"/>
<evidence type="ECO:0000313" key="10">
    <source>
        <dbReference type="Proteomes" id="UP000246740"/>
    </source>
</evidence>
<dbReference type="EMBL" id="KZ819188">
    <property type="protein sequence ID" value="PWZ03136.1"/>
    <property type="molecule type" value="Genomic_DNA"/>
</dbReference>
<keyword evidence="5" id="KW-0949">S-adenosyl-L-methionine</keyword>
<dbReference type="FunCoup" id="A0A317XXU7">
    <property type="interactions" value="213"/>
</dbReference>
<comment type="similarity">
    <text evidence="1">Belongs to the class I-like SAM-binding methyltransferase superfamily. RNA methyltransferase RlmE family.</text>
</comment>
<dbReference type="AlphaFoldDB" id="A0A317XXU7"/>
<dbReference type="Pfam" id="PF01728">
    <property type="entry name" value="FtsJ"/>
    <property type="match status" value="1"/>
</dbReference>
<accession>A0A317XXU7</accession>
<proteinExistence type="inferred from homology"/>
<keyword evidence="3 9" id="KW-0489">Methyltransferase</keyword>
<evidence type="ECO:0000313" key="9">
    <source>
        <dbReference type="EMBL" id="PWZ03136.1"/>
    </source>
</evidence>
<feature type="region of interest" description="Disordered" evidence="7">
    <location>
        <begin position="26"/>
        <end position="82"/>
    </location>
</feature>
<dbReference type="PANTHER" id="PTHR10920:SF18">
    <property type="entry name" value="RRNA METHYLTRANSFERASE 2, MITOCHONDRIAL"/>
    <property type="match status" value="1"/>
</dbReference>
<evidence type="ECO:0000256" key="2">
    <source>
        <dbReference type="ARBA" id="ARBA00022552"/>
    </source>
</evidence>
<evidence type="ECO:0000259" key="8">
    <source>
        <dbReference type="Pfam" id="PF01728"/>
    </source>
</evidence>
<dbReference type="STRING" id="1882483.A0A317XXU7"/>
<name>A0A317XXU7_9BASI</name>
<dbReference type="InterPro" id="IPR002877">
    <property type="entry name" value="RNA_MeTrfase_FtsJ_dom"/>
</dbReference>
<gene>
    <name evidence="9" type="ORF">BCV70DRAFT_12081</name>
</gene>
<dbReference type="InterPro" id="IPR015507">
    <property type="entry name" value="rRNA-MeTfrase_E"/>
</dbReference>
<dbReference type="GO" id="GO:0005739">
    <property type="term" value="C:mitochondrion"/>
    <property type="evidence" value="ECO:0007669"/>
    <property type="project" value="TreeGrafter"/>
</dbReference>
<dbReference type="Proteomes" id="UP000246740">
    <property type="component" value="Unassembled WGS sequence"/>
</dbReference>
<evidence type="ECO:0000256" key="6">
    <source>
        <dbReference type="ARBA" id="ARBA00041184"/>
    </source>
</evidence>
<dbReference type="SUPFAM" id="SSF53335">
    <property type="entry name" value="S-adenosyl-L-methionine-dependent methyltransferases"/>
    <property type="match status" value="1"/>
</dbReference>
<feature type="domain" description="Ribosomal RNA methyltransferase FtsJ" evidence="8">
    <location>
        <begin position="92"/>
        <end position="317"/>
    </location>
</feature>
<dbReference type="HAMAP" id="MF_01547">
    <property type="entry name" value="RNA_methyltr_E"/>
    <property type="match status" value="1"/>
</dbReference>
<dbReference type="PANTHER" id="PTHR10920">
    <property type="entry name" value="RIBOSOMAL RNA METHYLTRANSFERASE"/>
    <property type="match status" value="1"/>
</dbReference>
<dbReference type="FunFam" id="3.40.50.150:FF:000332">
    <property type="entry name" value="Ribosomal RNA large subunit methyltransferase J"/>
    <property type="match status" value="1"/>
</dbReference>
<sequence length="330" mass="36104">MALNWLVTASTCRQAATRRIGERTLSEAGLQQARHASSKRGGSSSRYLQRQRNDVFVKQRSKGAPTGTRSGSRPRENGDDSFAEASLGEGGYVARSAFKLLQLDDRYRFLRPGRVIVDLGAAPGGWSQAIVERLARSSASAKLGSEHNLSAPQRIFALDILPMAPIDGVCFLQGDFLNPVIQDRLRMLVRGNLEGHSSTVPADSHVGCEFVDIVVSDMMANTTGNPIADTEASLELCRAAFMFASRTLKALPAVNGAAKPKLPASSSSMLVMKYFMSHEADLFRKQVLEKSFHFVKSEKMEASRKESREQFWVCIGFRGAAFVPEMSALI</sequence>
<evidence type="ECO:0000256" key="3">
    <source>
        <dbReference type="ARBA" id="ARBA00022603"/>
    </source>
</evidence>
<dbReference type="InterPro" id="IPR050082">
    <property type="entry name" value="RNA_methyltr_RlmE"/>
</dbReference>
<dbReference type="GO" id="GO:0008650">
    <property type="term" value="F:rRNA (uridine-2'-O-)-methyltransferase activity"/>
    <property type="evidence" value="ECO:0007669"/>
    <property type="project" value="TreeGrafter"/>
</dbReference>
<evidence type="ECO:0000256" key="5">
    <source>
        <dbReference type="ARBA" id="ARBA00022691"/>
    </source>
</evidence>
<dbReference type="Gene3D" id="3.40.50.150">
    <property type="entry name" value="Vaccinia Virus protein VP39"/>
    <property type="match status" value="1"/>
</dbReference>
<dbReference type="InParanoid" id="A0A317XXU7"/>
<evidence type="ECO:0000256" key="1">
    <source>
        <dbReference type="ARBA" id="ARBA00009258"/>
    </source>
</evidence>
<evidence type="ECO:0000256" key="4">
    <source>
        <dbReference type="ARBA" id="ARBA00022679"/>
    </source>
</evidence>
<organism evidence="9 10">
    <name type="scientific">Testicularia cyperi</name>
    <dbReference type="NCBI Taxonomy" id="1882483"/>
    <lineage>
        <taxon>Eukaryota</taxon>
        <taxon>Fungi</taxon>
        <taxon>Dikarya</taxon>
        <taxon>Basidiomycota</taxon>
        <taxon>Ustilaginomycotina</taxon>
        <taxon>Ustilaginomycetes</taxon>
        <taxon>Ustilaginales</taxon>
        <taxon>Anthracoideaceae</taxon>
        <taxon>Testicularia</taxon>
    </lineage>
</organism>
<dbReference type="InterPro" id="IPR029063">
    <property type="entry name" value="SAM-dependent_MTases_sf"/>
</dbReference>
<feature type="compositionally biased region" description="Polar residues" evidence="7">
    <location>
        <begin position="40"/>
        <end position="50"/>
    </location>
</feature>
<keyword evidence="2" id="KW-0698">rRNA processing</keyword>
<evidence type="ECO:0000256" key="7">
    <source>
        <dbReference type="SAM" id="MobiDB-lite"/>
    </source>
</evidence>
<reference evidence="9 10" key="1">
    <citation type="journal article" date="2018" name="Mol. Biol. Evol.">
        <title>Broad Genomic Sampling Reveals a Smut Pathogenic Ancestry of the Fungal Clade Ustilaginomycotina.</title>
        <authorList>
            <person name="Kijpornyongpan T."/>
            <person name="Mondo S.J."/>
            <person name="Barry K."/>
            <person name="Sandor L."/>
            <person name="Lee J."/>
            <person name="Lipzen A."/>
            <person name="Pangilinan J."/>
            <person name="LaButti K."/>
            <person name="Hainaut M."/>
            <person name="Henrissat B."/>
            <person name="Grigoriev I.V."/>
            <person name="Spatafora J.W."/>
            <person name="Aime M.C."/>
        </authorList>
    </citation>
    <scope>NUCLEOTIDE SEQUENCE [LARGE SCALE GENOMIC DNA]</scope>
    <source>
        <strain evidence="9 10">MCA 3645</strain>
    </source>
</reference>